<proteinExistence type="predicted"/>
<evidence type="ECO:0000313" key="1">
    <source>
        <dbReference type="EMBL" id="KXS98087.1"/>
    </source>
</evidence>
<comment type="caution">
    <text evidence="1">The sequence shown here is derived from an EMBL/GenBank/DDBJ whole genome shotgun (WGS) entry which is preliminary data.</text>
</comment>
<name>A0A139H6L0_9PEZI</name>
<gene>
    <name evidence="1" type="ORF">AC579_5307</name>
</gene>
<organism evidence="1 2">
    <name type="scientific">Pseudocercospora musae</name>
    <dbReference type="NCBI Taxonomy" id="113226"/>
    <lineage>
        <taxon>Eukaryota</taxon>
        <taxon>Fungi</taxon>
        <taxon>Dikarya</taxon>
        <taxon>Ascomycota</taxon>
        <taxon>Pezizomycotina</taxon>
        <taxon>Dothideomycetes</taxon>
        <taxon>Dothideomycetidae</taxon>
        <taxon>Mycosphaerellales</taxon>
        <taxon>Mycosphaerellaceae</taxon>
        <taxon>Pseudocercospora</taxon>
    </lineage>
</organism>
<accession>A0A139H6L0</accession>
<keyword evidence="2" id="KW-1185">Reference proteome</keyword>
<dbReference type="Proteomes" id="UP000073492">
    <property type="component" value="Unassembled WGS sequence"/>
</dbReference>
<evidence type="ECO:0000313" key="2">
    <source>
        <dbReference type="Proteomes" id="UP000073492"/>
    </source>
</evidence>
<sequence>MPRSQNRYFSCRVSRLECRDGTEGSLIDPHFIKQPPANRTSLVASIQNGFPSAGIFDAGEYCYRRSIAQHQSEPRWEAWLNFKLAELLKGVLR</sequence>
<reference evidence="1 2" key="1">
    <citation type="submission" date="2015-07" db="EMBL/GenBank/DDBJ databases">
        <title>Comparative genomics of the Sigatoka disease complex on banana suggests a link between parallel evolutionary changes in Pseudocercospora fijiensis and Pseudocercospora eumusae and increased virulence on the banana host.</title>
        <authorList>
            <person name="Chang T.-C."/>
            <person name="Salvucci A."/>
            <person name="Crous P.W."/>
            <person name="Stergiopoulos I."/>
        </authorList>
    </citation>
    <scope>NUCLEOTIDE SEQUENCE [LARGE SCALE GENOMIC DNA]</scope>
    <source>
        <strain evidence="1 2">CBS 116634</strain>
    </source>
</reference>
<dbReference type="EMBL" id="LFZO01000756">
    <property type="protein sequence ID" value="KXS98087.1"/>
    <property type="molecule type" value="Genomic_DNA"/>
</dbReference>
<protein>
    <submittedName>
        <fullName evidence="1">Uncharacterized protein</fullName>
    </submittedName>
</protein>
<dbReference type="AlphaFoldDB" id="A0A139H6L0"/>